<evidence type="ECO:0000256" key="20">
    <source>
        <dbReference type="ARBA" id="ARBA00047734"/>
    </source>
</evidence>
<evidence type="ECO:0000256" key="14">
    <source>
        <dbReference type="ARBA" id="ARBA00037002"/>
    </source>
</evidence>
<evidence type="ECO:0000256" key="12">
    <source>
        <dbReference type="ARBA" id="ARBA00023273"/>
    </source>
</evidence>
<comment type="catalytic activity">
    <reaction evidence="21">
        <text>decanoyl-CoA + H2O = decanoate + CoA + H(+)</text>
        <dbReference type="Rhea" id="RHEA:40059"/>
        <dbReference type="ChEBI" id="CHEBI:15377"/>
        <dbReference type="ChEBI" id="CHEBI:15378"/>
        <dbReference type="ChEBI" id="CHEBI:27689"/>
        <dbReference type="ChEBI" id="CHEBI:57287"/>
        <dbReference type="ChEBI" id="CHEBI:61430"/>
    </reaction>
    <physiologicalReaction direction="left-to-right" evidence="21">
        <dbReference type="Rhea" id="RHEA:40060"/>
    </physiologicalReaction>
</comment>
<evidence type="ECO:0000256" key="19">
    <source>
        <dbReference type="ARBA" id="ARBA00047588"/>
    </source>
</evidence>
<dbReference type="PANTHER" id="PTHR12418">
    <property type="entry name" value="ACYL-COENZYME A THIOESTERASE THEM4"/>
    <property type="match status" value="1"/>
</dbReference>
<comment type="caution">
    <text evidence="25">The sequence shown here is derived from an EMBL/GenBank/DDBJ whole genome shotgun (WGS) entry which is preliminary data.</text>
</comment>
<dbReference type="InterPro" id="IPR052365">
    <property type="entry name" value="THEM4/THEM5_acyl-CoA_thioest"/>
</dbReference>
<evidence type="ECO:0000256" key="6">
    <source>
        <dbReference type="ARBA" id="ARBA00022703"/>
    </source>
</evidence>
<protein>
    <recommendedName>
        <fullName evidence="17">Acyl-coenzyme A thioesterase THEM4</fullName>
        <ecNumber evidence="16">3.1.2.2</ecNumber>
    </recommendedName>
    <alternativeName>
        <fullName evidence="18">Thioesterase superfamily member 4</fullName>
    </alternativeName>
</protein>
<evidence type="ECO:0000259" key="24">
    <source>
        <dbReference type="Pfam" id="PF03061"/>
    </source>
</evidence>
<evidence type="ECO:0000256" key="10">
    <source>
        <dbReference type="ARBA" id="ARBA00023098"/>
    </source>
</evidence>
<comment type="catalytic activity">
    <reaction evidence="22">
        <text>dodecanoyl-CoA + H2O = dodecanoate + CoA + H(+)</text>
        <dbReference type="Rhea" id="RHEA:30135"/>
        <dbReference type="ChEBI" id="CHEBI:15377"/>
        <dbReference type="ChEBI" id="CHEBI:15378"/>
        <dbReference type="ChEBI" id="CHEBI:18262"/>
        <dbReference type="ChEBI" id="CHEBI:57287"/>
        <dbReference type="ChEBI" id="CHEBI:57375"/>
    </reaction>
    <physiologicalReaction direction="left-to-right" evidence="22">
        <dbReference type="Rhea" id="RHEA:30136"/>
    </physiologicalReaction>
</comment>
<evidence type="ECO:0000256" key="22">
    <source>
        <dbReference type="ARBA" id="ARBA00048074"/>
    </source>
</evidence>
<gene>
    <name evidence="25" type="ORF">VZC37_04900</name>
</gene>
<dbReference type="Gene3D" id="3.10.129.10">
    <property type="entry name" value="Hotdog Thioesterase"/>
    <property type="match status" value="1"/>
</dbReference>
<sequence length="189" mass="20625">MENDDARARLVEAGRALVDAIGRTGVDDAALTEAADRLRSVEALLRAIEHERVPRITYDDAVGMEAYSWQRWNVVLPHLEMRFDGIKGSAELPEGLNELYEGPTGLLHGGISVVLIDALVTSLAQFHGLRNVTAGLTINFRKPTLLHTPLTVEAVLEEVHDRKVIVSGSLVSDGKTTVEATAVLVRVER</sequence>
<dbReference type="InterPro" id="IPR029069">
    <property type="entry name" value="HotDog_dom_sf"/>
</dbReference>
<keyword evidence="5" id="KW-0963">Cytoplasm</keyword>
<comment type="subcellular location">
    <subcellularLocation>
        <location evidence="3">Cell projection</location>
        <location evidence="3">Ruffle membrane</location>
    </subcellularLocation>
    <subcellularLocation>
        <location evidence="2">Cytoplasm</location>
    </subcellularLocation>
    <subcellularLocation>
        <location evidence="1">Membrane</location>
        <topology evidence="1">Peripheral membrane protein</topology>
    </subcellularLocation>
</comment>
<comment type="catalytic activity">
    <reaction evidence="20">
        <text>hexadecanoyl-CoA + H2O = hexadecanoate + CoA + H(+)</text>
        <dbReference type="Rhea" id="RHEA:16645"/>
        <dbReference type="ChEBI" id="CHEBI:7896"/>
        <dbReference type="ChEBI" id="CHEBI:15377"/>
        <dbReference type="ChEBI" id="CHEBI:15378"/>
        <dbReference type="ChEBI" id="CHEBI:57287"/>
        <dbReference type="ChEBI" id="CHEBI:57379"/>
        <dbReference type="EC" id="3.1.2.2"/>
    </reaction>
    <physiologicalReaction direction="left-to-right" evidence="20">
        <dbReference type="Rhea" id="RHEA:16646"/>
    </physiologicalReaction>
</comment>
<keyword evidence="7" id="KW-0378">Hydrolase</keyword>
<evidence type="ECO:0000256" key="11">
    <source>
        <dbReference type="ARBA" id="ARBA00023136"/>
    </source>
</evidence>
<evidence type="ECO:0000256" key="15">
    <source>
        <dbReference type="ARBA" id="ARBA00038456"/>
    </source>
</evidence>
<evidence type="ECO:0000256" key="7">
    <source>
        <dbReference type="ARBA" id="ARBA00022801"/>
    </source>
</evidence>
<proteinExistence type="inferred from homology"/>
<dbReference type="InterPro" id="IPR006683">
    <property type="entry name" value="Thioestr_dom"/>
</dbReference>
<dbReference type="PANTHER" id="PTHR12418:SF19">
    <property type="entry name" value="ACYL-COENZYME A THIOESTERASE THEM4"/>
    <property type="match status" value="1"/>
</dbReference>
<comment type="catalytic activity">
    <reaction evidence="13">
        <text>(5Z,8Z,11Z,14Z)-eicosatetraenoyl-CoA + H2O = (5Z,8Z,11Z,14Z)-eicosatetraenoate + CoA + H(+)</text>
        <dbReference type="Rhea" id="RHEA:40151"/>
        <dbReference type="ChEBI" id="CHEBI:15377"/>
        <dbReference type="ChEBI" id="CHEBI:15378"/>
        <dbReference type="ChEBI" id="CHEBI:32395"/>
        <dbReference type="ChEBI" id="CHEBI:57287"/>
        <dbReference type="ChEBI" id="CHEBI:57368"/>
    </reaction>
    <physiologicalReaction direction="left-to-right" evidence="13">
        <dbReference type="Rhea" id="RHEA:40152"/>
    </physiologicalReaction>
</comment>
<keyword evidence="12" id="KW-0966">Cell projection</keyword>
<evidence type="ECO:0000256" key="17">
    <source>
        <dbReference type="ARBA" id="ARBA00040123"/>
    </source>
</evidence>
<evidence type="ECO:0000313" key="26">
    <source>
        <dbReference type="Proteomes" id="UP001347146"/>
    </source>
</evidence>
<keyword evidence="8" id="KW-0276">Fatty acid metabolism</keyword>
<evidence type="ECO:0000256" key="8">
    <source>
        <dbReference type="ARBA" id="ARBA00022832"/>
    </source>
</evidence>
<reference evidence="25 26" key="1">
    <citation type="submission" date="2024-01" db="EMBL/GenBank/DDBJ databases">
        <title>Draft genome sequence of Gordonia sp. LSe1-13.</title>
        <authorList>
            <person name="Suphannarot A."/>
            <person name="Mingma R."/>
        </authorList>
    </citation>
    <scope>NUCLEOTIDE SEQUENCE [LARGE SCALE GENOMIC DNA]</scope>
    <source>
        <strain evidence="25 26">LSe1-13</strain>
    </source>
</reference>
<keyword evidence="26" id="KW-1185">Reference proteome</keyword>
<organism evidence="25 26">
    <name type="scientific">Gordonia sesuvii</name>
    <dbReference type="NCBI Taxonomy" id="3116777"/>
    <lineage>
        <taxon>Bacteria</taxon>
        <taxon>Bacillati</taxon>
        <taxon>Actinomycetota</taxon>
        <taxon>Actinomycetes</taxon>
        <taxon>Mycobacteriales</taxon>
        <taxon>Gordoniaceae</taxon>
        <taxon>Gordonia</taxon>
    </lineage>
</organism>
<dbReference type="Pfam" id="PF03061">
    <property type="entry name" value="4HBT"/>
    <property type="match status" value="1"/>
</dbReference>
<comment type="catalytic activity">
    <reaction evidence="19">
        <text>octanoyl-CoA + H2O = octanoate + CoA + H(+)</text>
        <dbReference type="Rhea" id="RHEA:30143"/>
        <dbReference type="ChEBI" id="CHEBI:15377"/>
        <dbReference type="ChEBI" id="CHEBI:15378"/>
        <dbReference type="ChEBI" id="CHEBI:25646"/>
        <dbReference type="ChEBI" id="CHEBI:57287"/>
        <dbReference type="ChEBI" id="CHEBI:57386"/>
    </reaction>
    <physiologicalReaction direction="left-to-right" evidence="19">
        <dbReference type="Rhea" id="RHEA:30144"/>
    </physiologicalReaction>
</comment>
<dbReference type="EMBL" id="JAZDUF010000001">
    <property type="protein sequence ID" value="MEE3849657.1"/>
    <property type="molecule type" value="Genomic_DNA"/>
</dbReference>
<accession>A0ABU7M965</accession>
<evidence type="ECO:0000256" key="9">
    <source>
        <dbReference type="ARBA" id="ARBA00022946"/>
    </source>
</evidence>
<evidence type="ECO:0000256" key="2">
    <source>
        <dbReference type="ARBA" id="ARBA00004496"/>
    </source>
</evidence>
<name>A0ABU7M965_9ACTN</name>
<evidence type="ECO:0000256" key="5">
    <source>
        <dbReference type="ARBA" id="ARBA00022490"/>
    </source>
</evidence>
<dbReference type="RefSeq" id="WP_330431280.1">
    <property type="nucleotide sequence ID" value="NZ_JAZDUF010000001.1"/>
</dbReference>
<keyword evidence="10" id="KW-0443">Lipid metabolism</keyword>
<dbReference type="SUPFAM" id="SSF54637">
    <property type="entry name" value="Thioesterase/thiol ester dehydrase-isomerase"/>
    <property type="match status" value="1"/>
</dbReference>
<feature type="domain" description="Thioesterase" evidence="24">
    <location>
        <begin position="105"/>
        <end position="176"/>
    </location>
</feature>
<comment type="catalytic activity">
    <reaction evidence="14">
        <text>(9Z)-octadecenoyl-CoA + H2O = (9Z)-octadecenoate + CoA + H(+)</text>
        <dbReference type="Rhea" id="RHEA:40139"/>
        <dbReference type="ChEBI" id="CHEBI:15377"/>
        <dbReference type="ChEBI" id="CHEBI:15378"/>
        <dbReference type="ChEBI" id="CHEBI:30823"/>
        <dbReference type="ChEBI" id="CHEBI:57287"/>
        <dbReference type="ChEBI" id="CHEBI:57387"/>
    </reaction>
    <physiologicalReaction direction="left-to-right" evidence="14">
        <dbReference type="Rhea" id="RHEA:40140"/>
    </physiologicalReaction>
</comment>
<comment type="catalytic activity">
    <reaction evidence="23">
        <text>tetradecanoyl-CoA + H2O = tetradecanoate + CoA + H(+)</text>
        <dbReference type="Rhea" id="RHEA:40119"/>
        <dbReference type="ChEBI" id="CHEBI:15377"/>
        <dbReference type="ChEBI" id="CHEBI:15378"/>
        <dbReference type="ChEBI" id="CHEBI:30807"/>
        <dbReference type="ChEBI" id="CHEBI:57287"/>
        <dbReference type="ChEBI" id="CHEBI:57385"/>
    </reaction>
    <physiologicalReaction direction="left-to-right" evidence="23">
        <dbReference type="Rhea" id="RHEA:40120"/>
    </physiologicalReaction>
</comment>
<evidence type="ECO:0000256" key="21">
    <source>
        <dbReference type="ARBA" id="ARBA00047969"/>
    </source>
</evidence>
<evidence type="ECO:0000256" key="13">
    <source>
        <dbReference type="ARBA" id="ARBA00035852"/>
    </source>
</evidence>
<evidence type="ECO:0000256" key="1">
    <source>
        <dbReference type="ARBA" id="ARBA00004170"/>
    </source>
</evidence>
<evidence type="ECO:0000256" key="18">
    <source>
        <dbReference type="ARBA" id="ARBA00043210"/>
    </source>
</evidence>
<dbReference type="EC" id="3.1.2.2" evidence="16"/>
<keyword evidence="9" id="KW-0809">Transit peptide</keyword>
<evidence type="ECO:0000256" key="3">
    <source>
        <dbReference type="ARBA" id="ARBA00004632"/>
    </source>
</evidence>
<evidence type="ECO:0000256" key="16">
    <source>
        <dbReference type="ARBA" id="ARBA00038848"/>
    </source>
</evidence>
<evidence type="ECO:0000256" key="23">
    <source>
        <dbReference type="ARBA" id="ARBA00048180"/>
    </source>
</evidence>
<evidence type="ECO:0000256" key="4">
    <source>
        <dbReference type="ARBA" id="ARBA00022475"/>
    </source>
</evidence>
<keyword evidence="6" id="KW-0053">Apoptosis</keyword>
<dbReference type="Proteomes" id="UP001347146">
    <property type="component" value="Unassembled WGS sequence"/>
</dbReference>
<evidence type="ECO:0000313" key="25">
    <source>
        <dbReference type="EMBL" id="MEE3849657.1"/>
    </source>
</evidence>
<keyword evidence="11" id="KW-0472">Membrane</keyword>
<comment type="similarity">
    <text evidence="15">Belongs to the THEM4/THEM5 thioesterase family.</text>
</comment>
<keyword evidence="4" id="KW-1003">Cell membrane</keyword>